<protein>
    <recommendedName>
        <fullName evidence="4">DUF3122 domain-containing protein</fullName>
    </recommendedName>
</protein>
<keyword evidence="3" id="KW-1185">Reference proteome</keyword>
<sequence length="182" mass="21202">MKSWNKLRLFFAVILCLSLQLLTFSPAWASIHRYPESENQVMYRSKQSLRDRHDLSWQVILFKRIKFGQVNEIHLRLVGFPGLTAFAHRQPLKLTTATGKTWQAKDVVDLSLPKNVGEYDVSDILFQIENDIPLELALPLAENQIVELPVPPYIVREWRKLLELNEFSYKLSGDLSFKTFDL</sequence>
<gene>
    <name evidence="2" type="ORF">M595_4551</name>
</gene>
<evidence type="ECO:0000313" key="2">
    <source>
        <dbReference type="EMBL" id="ERT05508.1"/>
    </source>
</evidence>
<feature type="chain" id="PRO_5004688177" description="DUF3122 domain-containing protein" evidence="1">
    <location>
        <begin position="30"/>
        <end position="182"/>
    </location>
</feature>
<evidence type="ECO:0008006" key="4">
    <source>
        <dbReference type="Google" id="ProtNLM"/>
    </source>
</evidence>
<dbReference type="Proteomes" id="UP000017127">
    <property type="component" value="Unassembled WGS sequence"/>
</dbReference>
<evidence type="ECO:0000256" key="1">
    <source>
        <dbReference type="SAM" id="SignalP"/>
    </source>
</evidence>
<accession>U7QCF4</accession>
<evidence type="ECO:0000313" key="3">
    <source>
        <dbReference type="Proteomes" id="UP000017127"/>
    </source>
</evidence>
<name>U7QCF4_9CYAN</name>
<dbReference type="Pfam" id="PF11320">
    <property type="entry name" value="DUF3122"/>
    <property type="match status" value="1"/>
</dbReference>
<keyword evidence="1" id="KW-0732">Signal</keyword>
<dbReference type="EMBL" id="AUZM01000055">
    <property type="protein sequence ID" value="ERT05508.1"/>
    <property type="molecule type" value="Genomic_DNA"/>
</dbReference>
<dbReference type="AlphaFoldDB" id="U7QCF4"/>
<proteinExistence type="predicted"/>
<organism evidence="2 3">
    <name type="scientific">Lyngbya aestuarii BL J</name>
    <dbReference type="NCBI Taxonomy" id="1348334"/>
    <lineage>
        <taxon>Bacteria</taxon>
        <taxon>Bacillati</taxon>
        <taxon>Cyanobacteriota</taxon>
        <taxon>Cyanophyceae</taxon>
        <taxon>Oscillatoriophycideae</taxon>
        <taxon>Oscillatoriales</taxon>
        <taxon>Microcoleaceae</taxon>
        <taxon>Lyngbya</taxon>
    </lineage>
</organism>
<dbReference type="InterPro" id="IPR021469">
    <property type="entry name" value="DUF3122"/>
</dbReference>
<dbReference type="RefSeq" id="WP_023068243.1">
    <property type="nucleotide sequence ID" value="NZ_AUZM01000055.1"/>
</dbReference>
<comment type="caution">
    <text evidence="2">The sequence shown here is derived from an EMBL/GenBank/DDBJ whole genome shotgun (WGS) entry which is preliminary data.</text>
</comment>
<feature type="signal peptide" evidence="1">
    <location>
        <begin position="1"/>
        <end position="29"/>
    </location>
</feature>
<dbReference type="OrthoDB" id="463245at2"/>
<reference evidence="2 3" key="1">
    <citation type="journal article" date="2013" name="Front. Microbiol.">
        <title>Comparative genomic analyses of the cyanobacterium, Lyngbya aestuarii BL J, a powerful hydrogen producer.</title>
        <authorList>
            <person name="Kothari A."/>
            <person name="Vaughn M."/>
            <person name="Garcia-Pichel F."/>
        </authorList>
    </citation>
    <scope>NUCLEOTIDE SEQUENCE [LARGE SCALE GENOMIC DNA]</scope>
    <source>
        <strain evidence="2 3">BL J</strain>
    </source>
</reference>